<dbReference type="KEGG" id="nmes:H9L09_02315"/>
<organism evidence="1 2">
    <name type="scientific">Nocardioides mesophilus</name>
    <dbReference type="NCBI Taxonomy" id="433659"/>
    <lineage>
        <taxon>Bacteria</taxon>
        <taxon>Bacillati</taxon>
        <taxon>Actinomycetota</taxon>
        <taxon>Actinomycetes</taxon>
        <taxon>Propionibacteriales</taxon>
        <taxon>Nocardioidaceae</taxon>
        <taxon>Nocardioides</taxon>
    </lineage>
</organism>
<dbReference type="RefSeq" id="WP_187579170.1">
    <property type="nucleotide sequence ID" value="NZ_CP060713.1"/>
</dbReference>
<dbReference type="Proteomes" id="UP000515947">
    <property type="component" value="Chromosome"/>
</dbReference>
<accession>A0A7G9RCK3</accession>
<dbReference type="EMBL" id="CP060713">
    <property type="protein sequence ID" value="QNN53328.1"/>
    <property type="molecule type" value="Genomic_DNA"/>
</dbReference>
<keyword evidence="2" id="KW-1185">Reference proteome</keyword>
<gene>
    <name evidence="1" type="ORF">H9L09_02315</name>
</gene>
<evidence type="ECO:0000313" key="1">
    <source>
        <dbReference type="EMBL" id="QNN53328.1"/>
    </source>
</evidence>
<evidence type="ECO:0000313" key="2">
    <source>
        <dbReference type="Proteomes" id="UP000515947"/>
    </source>
</evidence>
<protein>
    <submittedName>
        <fullName evidence="1">Uncharacterized protein</fullName>
    </submittedName>
</protein>
<dbReference type="AlphaFoldDB" id="A0A7G9RCK3"/>
<proteinExistence type="predicted"/>
<reference evidence="1 2" key="1">
    <citation type="submission" date="2020-08" db="EMBL/GenBank/DDBJ databases">
        <title>Genome sequence of Nocardioides mesophilus KACC 16243T.</title>
        <authorList>
            <person name="Hyun D.-W."/>
            <person name="Bae J.-W."/>
        </authorList>
    </citation>
    <scope>NUCLEOTIDE SEQUENCE [LARGE SCALE GENOMIC DNA]</scope>
    <source>
        <strain evidence="1 2">KACC 16243</strain>
    </source>
</reference>
<name>A0A7G9RCK3_9ACTN</name>
<sequence length="127" mass="14224">MRRAPHENVATVLVAPRVLADVELELMALDLRVWPVSTAPICADGPRTAFQIRHRLLLQHRGDWAVAADWTPVWIGFGPSWRDGAEPLPWSAHAALWQALDAHAEHVRFHRRLGGVPRLPLPQGVHP</sequence>